<dbReference type="PANTHER" id="PTHR13471:SF0">
    <property type="entry name" value="NUCLEAR EXOSOME REGULATOR NRDE2"/>
    <property type="match status" value="1"/>
</dbReference>
<dbReference type="AlphaFoldDB" id="A0A8B7ZIV5"/>
<dbReference type="GO" id="GO:0071013">
    <property type="term" value="C:catalytic step 2 spliceosome"/>
    <property type="evidence" value="ECO:0007669"/>
    <property type="project" value="TreeGrafter"/>
</dbReference>
<dbReference type="OrthoDB" id="297219at2759"/>
<feature type="compositionally biased region" description="Basic and acidic residues" evidence="5">
    <location>
        <begin position="179"/>
        <end position="189"/>
    </location>
</feature>
<feature type="region of interest" description="Disordered" evidence="5">
    <location>
        <begin position="1"/>
        <end position="26"/>
    </location>
</feature>
<feature type="compositionally biased region" description="Polar residues" evidence="5">
    <location>
        <begin position="284"/>
        <end position="300"/>
    </location>
</feature>
<dbReference type="CTD" id="55051"/>
<dbReference type="InterPro" id="IPR013633">
    <property type="entry name" value="NRDE-2"/>
</dbReference>
<evidence type="ECO:0000256" key="5">
    <source>
        <dbReference type="SAM" id="MobiDB-lite"/>
    </source>
</evidence>
<dbReference type="Pfam" id="PF08424">
    <property type="entry name" value="NRDE-2"/>
    <property type="match status" value="1"/>
</dbReference>
<evidence type="ECO:0000256" key="4">
    <source>
        <dbReference type="SAM" id="Coils"/>
    </source>
</evidence>
<comment type="subcellular location">
    <subcellularLocation>
        <location evidence="1">Nucleus</location>
    </subcellularLocation>
</comment>
<feature type="compositionally biased region" description="Basic residues" evidence="5">
    <location>
        <begin position="142"/>
        <end position="166"/>
    </location>
</feature>
<dbReference type="PANTHER" id="PTHR13471">
    <property type="entry name" value="TETRATRICOPEPTIDE-LIKE HELICAL"/>
    <property type="match status" value="1"/>
</dbReference>
<feature type="coiled-coil region" evidence="4">
    <location>
        <begin position="805"/>
        <end position="868"/>
    </location>
</feature>
<evidence type="ECO:0000256" key="2">
    <source>
        <dbReference type="ARBA" id="ARBA00009265"/>
    </source>
</evidence>
<dbReference type="KEGG" id="aplc:110986860"/>
<dbReference type="GO" id="GO:0031048">
    <property type="term" value="P:regulatory ncRNA-mediated heterochromatin formation"/>
    <property type="evidence" value="ECO:0007669"/>
    <property type="project" value="TreeGrafter"/>
</dbReference>
<proteinExistence type="inferred from homology"/>
<comment type="similarity">
    <text evidence="2">Belongs to the NRDE2 family.</text>
</comment>
<dbReference type="CDD" id="cd22200">
    <property type="entry name" value="NRDE2_MID"/>
    <property type="match status" value="1"/>
</dbReference>
<evidence type="ECO:0000313" key="7">
    <source>
        <dbReference type="RefSeq" id="XP_022104815.1"/>
    </source>
</evidence>
<evidence type="ECO:0000256" key="3">
    <source>
        <dbReference type="ARBA" id="ARBA00023242"/>
    </source>
</evidence>
<name>A0A8B7ZIV5_ACAPL</name>
<reference evidence="7" key="1">
    <citation type="submission" date="2025-08" db="UniProtKB">
        <authorList>
            <consortium name="RefSeq"/>
        </authorList>
    </citation>
    <scope>IDENTIFICATION</scope>
</reference>
<dbReference type="OMA" id="MRDKELH"/>
<feature type="region of interest" description="Disordered" evidence="5">
    <location>
        <begin position="67"/>
        <end position="189"/>
    </location>
</feature>
<evidence type="ECO:0000313" key="6">
    <source>
        <dbReference type="Proteomes" id="UP000694845"/>
    </source>
</evidence>
<dbReference type="SUPFAM" id="SSF48452">
    <property type="entry name" value="TPR-like"/>
    <property type="match status" value="1"/>
</dbReference>
<organism evidence="6 7">
    <name type="scientific">Acanthaster planci</name>
    <name type="common">Crown-of-thorns starfish</name>
    <dbReference type="NCBI Taxonomy" id="133434"/>
    <lineage>
        <taxon>Eukaryota</taxon>
        <taxon>Metazoa</taxon>
        <taxon>Echinodermata</taxon>
        <taxon>Eleutherozoa</taxon>
        <taxon>Asterozoa</taxon>
        <taxon>Asteroidea</taxon>
        <taxon>Valvatacea</taxon>
        <taxon>Valvatida</taxon>
        <taxon>Acanthasteridae</taxon>
        <taxon>Acanthaster</taxon>
    </lineage>
</organism>
<dbReference type="GO" id="GO:1902369">
    <property type="term" value="P:negative regulation of RNA catabolic process"/>
    <property type="evidence" value="ECO:0007669"/>
    <property type="project" value="TreeGrafter"/>
</dbReference>
<feature type="compositionally biased region" description="Basic and acidic residues" evidence="5">
    <location>
        <begin position="80"/>
        <end position="99"/>
    </location>
</feature>
<accession>A0A8B7ZIV5</accession>
<evidence type="ECO:0000256" key="1">
    <source>
        <dbReference type="ARBA" id="ARBA00004123"/>
    </source>
</evidence>
<feature type="region of interest" description="Disordered" evidence="5">
    <location>
        <begin position="284"/>
        <end position="307"/>
    </location>
</feature>
<protein>
    <submittedName>
        <fullName evidence="7">Protein NRDE2 homolog</fullName>
    </submittedName>
</protein>
<gene>
    <name evidence="7" type="primary">LOC110986860</name>
</gene>
<dbReference type="Proteomes" id="UP000694845">
    <property type="component" value="Unplaced"/>
</dbReference>
<keyword evidence="6" id="KW-1185">Reference proteome</keyword>
<dbReference type="RefSeq" id="XP_022104815.1">
    <property type="nucleotide sequence ID" value="XM_022249123.1"/>
</dbReference>
<keyword evidence="4" id="KW-0175">Coiled coil</keyword>
<dbReference type="Gene3D" id="1.25.40.10">
    <property type="entry name" value="Tetratricopeptide repeat domain"/>
    <property type="match status" value="1"/>
</dbReference>
<keyword evidence="3" id="KW-0539">Nucleus</keyword>
<dbReference type="InterPro" id="IPR011990">
    <property type="entry name" value="TPR-like_helical_dom_sf"/>
</dbReference>
<sequence>MSNRSTSLFPSAESVRSEGVIKPNAGTVGLQQEHEEQQENESLHWLTNKSFRSDDAVAIARQHLRTAGDRLQECSKTLPRHRETSESSNSDHDSGRTGIEESNSSLKHLKESERFESSPLVGAKQSRKRKHKRDHEAEPGHRHQRKRHHHDRHHRDKKRKHKKNRRKEHDSSDSSDESPSQRDSMKLERKTASVAEGFFIDVKADRSNLCFNSLHFTDIVAYHRVGQSCLGLDTQRQSVTWKSATKAKKKHKAESNTFRYFTRDLVDLVDDNVEVHVGSTEVSQAQTFQQRTNPTQSTDSYIPIDRPSPPRLDFDPLRIYDPSTQAYLGSTLESGCSNLEKPYQQSAPTIAGHSAFTKTVASYNRHLHEDPHDIPKWLEFVHFQDNADYDRQLSAGCHDDASTAKQGNRKRRAKLIAEKKLAILDKALLRNPNSVPLQLEQLEIGKEFLDGSEQTRQWEKLLKSNPDDIALWREYLLFKQSSFSSFSISKVAGLYGKCFQTLVARQADLDGVEAVDLESHLLDLFVSLCHFWRQAGHTEKAVAAFQAMIELNCFCPPQFQQDVHLQGQVAFLETFWDSAEPRFGERGARGWASWMLKKEMGGWEEVRVPEADEGSQESSTPVAYSSHQPLWQAWMREEVFREGTHFAPWRPDEAKGETEEDCEDPERMVLFDDISQALFKLTARQNHCCLVLYFLDFLGVPVPGCLLQSPSKDTSTSGIYLEQPSQIFPPVSKPNLTFAGVAGNCRTLEQLTSSLDCIKASGVRDANIENRAFEDFVEDVFSQITPVFPQPMQTQLLLMRLDFQMQRAMITIDDKHRQKKRLKEAKRFAKKLLGQEENRNNLDLWAALADWEHSLKNVEEARRVLQTALLFLGQPRTDASTQAAIKLACSFADMFVHYDLASATSVGVVDASNMEALHVLTSVMEDGLFSPLQEVQGQSVSATRILKARRHYQEMITQALDSHSKERGESQDVDPLEFSEWCQPLGSYIVHLTKCFAIFQYLTVGMQAASVIFESTLSVLRRGRSTGSHLSPRQLQVDRELLTVAHVKLFSFYTYSNPSPLGALRNLIKSSLLEFPASPALLEAFIQSETRSHIAGRVRRYFDQATKQSGCPTTWLFATRAELLRQEAIFAATAAAEVKGLLTPQIEVSLPETGISNRIRALFDRASESRSSRHCVLLWRMYMQFEVQQGNLKRAESIFYNALQHCPWAKVLYMDAVRYFPSKLQDYQDLLMEKELRIRAPLEEVELLIKT</sequence>
<dbReference type="GeneID" id="110986860"/>